<feature type="non-terminal residue" evidence="1">
    <location>
        <position position="163"/>
    </location>
</feature>
<organism evidence="1 2">
    <name type="scientific">Coemansia aciculifera</name>
    <dbReference type="NCBI Taxonomy" id="417176"/>
    <lineage>
        <taxon>Eukaryota</taxon>
        <taxon>Fungi</taxon>
        <taxon>Fungi incertae sedis</taxon>
        <taxon>Zoopagomycota</taxon>
        <taxon>Kickxellomycotina</taxon>
        <taxon>Kickxellomycetes</taxon>
        <taxon>Kickxellales</taxon>
        <taxon>Kickxellaceae</taxon>
        <taxon>Coemansia</taxon>
    </lineage>
</organism>
<gene>
    <name evidence="1" type="primary">NDC80_2</name>
    <name evidence="1" type="ORF">IWW38_006193</name>
</gene>
<evidence type="ECO:0000313" key="2">
    <source>
        <dbReference type="Proteomes" id="UP001139981"/>
    </source>
</evidence>
<evidence type="ECO:0000313" key="1">
    <source>
        <dbReference type="EMBL" id="KAJ2879042.1"/>
    </source>
</evidence>
<proteinExistence type="predicted"/>
<dbReference type="Proteomes" id="UP001139981">
    <property type="component" value="Unassembled WGS sequence"/>
</dbReference>
<comment type="caution">
    <text evidence="1">The sequence shown here is derived from an EMBL/GenBank/DDBJ whole genome shotgun (WGS) entry which is preliminary data.</text>
</comment>
<dbReference type="EMBL" id="JANBVB010003404">
    <property type="protein sequence ID" value="KAJ2879042.1"/>
    <property type="molecule type" value="Genomic_DNA"/>
</dbReference>
<reference evidence="1" key="1">
    <citation type="submission" date="2022-07" db="EMBL/GenBank/DDBJ databases">
        <title>Phylogenomic reconstructions and comparative analyses of Kickxellomycotina fungi.</title>
        <authorList>
            <person name="Reynolds N.K."/>
            <person name="Stajich J.E."/>
            <person name="Barry K."/>
            <person name="Grigoriev I.V."/>
            <person name="Crous P."/>
            <person name="Smith M.E."/>
        </authorList>
    </citation>
    <scope>NUCLEOTIDE SEQUENCE</scope>
    <source>
        <strain evidence="1">CBS 190363</strain>
    </source>
</reference>
<name>A0ACC1LT36_9FUNG</name>
<keyword evidence="2" id="KW-1185">Reference proteome</keyword>
<accession>A0ACC1LT36</accession>
<protein>
    <submittedName>
        <fullName evidence="1">Kinetochore-associated Ndc80 complex subunit ndc80</fullName>
    </submittedName>
</protein>
<sequence length="163" mass="17446">MNIGEGSGIPQPSMIRGPRASMAPSMFGQVAPPGSVLQPAYKAEPVVTQTPARGNRGLFGGNVPQSNVRNNAAARFAVQTPGTNRVNRRVSVFASTRRTTLGVPGTVTRGGGPKDPRPIKERGFQAKAQQRIMNYLSTHGYPGMLAPKTLSMPTVKDFQTIFR</sequence>